<reference evidence="3" key="1">
    <citation type="submission" date="2020-08" db="EMBL/GenBank/DDBJ databases">
        <title>Genome public.</title>
        <authorList>
            <person name="Liu C."/>
            <person name="Sun Q."/>
        </authorList>
    </citation>
    <scope>NUCLEOTIDE SEQUENCE</scope>
    <source>
        <strain evidence="3">N12</strain>
    </source>
</reference>
<feature type="signal peptide" evidence="2">
    <location>
        <begin position="1"/>
        <end position="23"/>
    </location>
</feature>
<keyword evidence="4" id="KW-1185">Reference proteome</keyword>
<organism evidence="3 4">
    <name type="scientific">Jilunia laotingensis</name>
    <dbReference type="NCBI Taxonomy" id="2763675"/>
    <lineage>
        <taxon>Bacteria</taxon>
        <taxon>Pseudomonadati</taxon>
        <taxon>Bacteroidota</taxon>
        <taxon>Bacteroidia</taxon>
        <taxon>Bacteroidales</taxon>
        <taxon>Bacteroidaceae</taxon>
        <taxon>Jilunia</taxon>
    </lineage>
</organism>
<name>A0A926F5H7_9BACT</name>
<evidence type="ECO:0000313" key="4">
    <source>
        <dbReference type="Proteomes" id="UP000651085"/>
    </source>
</evidence>
<gene>
    <name evidence="3" type="ORF">H8744_03295</name>
</gene>
<dbReference type="AlphaFoldDB" id="A0A926F5H7"/>
<evidence type="ECO:0000313" key="3">
    <source>
        <dbReference type="EMBL" id="MBC8592279.1"/>
    </source>
</evidence>
<evidence type="ECO:0000256" key="1">
    <source>
        <dbReference type="SAM" id="MobiDB-lite"/>
    </source>
</evidence>
<evidence type="ECO:0000256" key="2">
    <source>
        <dbReference type="SAM" id="SignalP"/>
    </source>
</evidence>
<feature type="region of interest" description="Disordered" evidence="1">
    <location>
        <begin position="83"/>
        <end position="113"/>
    </location>
</feature>
<dbReference type="EMBL" id="JACRTF010000001">
    <property type="protein sequence ID" value="MBC8592279.1"/>
    <property type="molecule type" value="Genomic_DNA"/>
</dbReference>
<comment type="caution">
    <text evidence="3">The sequence shown here is derived from an EMBL/GenBank/DDBJ whole genome shotgun (WGS) entry which is preliminary data.</text>
</comment>
<proteinExistence type="predicted"/>
<accession>A0A926F5H7</accession>
<dbReference type="Proteomes" id="UP000651085">
    <property type="component" value="Unassembled WGS sequence"/>
</dbReference>
<feature type="chain" id="PRO_5039414773" evidence="2">
    <location>
        <begin position="24"/>
        <end position="518"/>
    </location>
</feature>
<protein>
    <submittedName>
        <fullName evidence="3">Uncharacterized protein</fullName>
    </submittedName>
</protein>
<keyword evidence="2" id="KW-0732">Signal</keyword>
<sequence>MNNKVKYIILFIAGMFVSLPAAMGQEVDYEKDFDAFQKAQQEEFNEFKNKADAEFETFLRESWAKFEAFDPLEPPVRPEPVKQPVFDGKKPQAPVAIKPASPKIPDMEKPTIAGRPVDVKKPELPVMTDKPAPGVYVPGHPYLPVKIDMPKVPVTERPVQRSSVNFYGTPMKVATDAIENLALAGNREGDVADAWSKLCKADHEQLIKDCMTLREEKNMSDWEYLLFTQKIGEQLYGEQQKDDIAFLQMFILNKSGYKVRLSKINGKLKLMVAPAGALYGIPYIMLEGTKYYVFNAEKQNGGMGVYTYKQDFANAKNYISLAINAAPKFDMAEYQETVSPTSGSVKVETVVNRNLMEFYKNYPQCDVSVYYHTPMSEELKATLYPPLKEAIKGKSQREAANLLIEFVQTGFEYQTDGDQFGYEKPFFLDENFFYPACDCEDRAILYATLVKDLLGLDAILLDYPNHIASAVRFTEEIPGDYIILDDGTKYLICDPTYIGATIGMCMEQFKDVAPQVIY</sequence>